<feature type="coiled-coil region" evidence="1">
    <location>
        <begin position="52"/>
        <end position="86"/>
    </location>
</feature>
<keyword evidence="3" id="KW-1185">Reference proteome</keyword>
<sequence length="92" mass="11094">MKRFTANPMTTPKYDWWWGKRVNDNVPMSSQENTRPIEEHLKVIPYELKVIKQDFEKRSSKLGKKIEQLEEEKMRLGLDVDDQKLEAEKMRK</sequence>
<name>A0A7J9D1T3_GOSGO</name>
<gene>
    <name evidence="2" type="ORF">Gogos_020769</name>
</gene>
<dbReference type="OrthoDB" id="991857at2759"/>
<keyword evidence="1" id="KW-0175">Coiled coil</keyword>
<dbReference type="EMBL" id="JABEZY010263202">
    <property type="protein sequence ID" value="MBA0754656.1"/>
    <property type="molecule type" value="Genomic_DNA"/>
</dbReference>
<organism evidence="2 3">
    <name type="scientific">Gossypium gossypioides</name>
    <name type="common">Mexican cotton</name>
    <name type="synonym">Selera gossypioides</name>
    <dbReference type="NCBI Taxonomy" id="34282"/>
    <lineage>
        <taxon>Eukaryota</taxon>
        <taxon>Viridiplantae</taxon>
        <taxon>Streptophyta</taxon>
        <taxon>Embryophyta</taxon>
        <taxon>Tracheophyta</taxon>
        <taxon>Spermatophyta</taxon>
        <taxon>Magnoliopsida</taxon>
        <taxon>eudicotyledons</taxon>
        <taxon>Gunneridae</taxon>
        <taxon>Pentapetalae</taxon>
        <taxon>rosids</taxon>
        <taxon>malvids</taxon>
        <taxon>Malvales</taxon>
        <taxon>Malvaceae</taxon>
        <taxon>Malvoideae</taxon>
        <taxon>Gossypium</taxon>
    </lineage>
</organism>
<dbReference type="PANTHER" id="PTHR48200:SF1">
    <property type="entry name" value="AMINOTRANSFERASE-LIKE PLANT MOBILE DOMAIN-CONTAINING PROTEIN"/>
    <property type="match status" value="1"/>
</dbReference>
<evidence type="ECO:0000313" key="2">
    <source>
        <dbReference type="EMBL" id="MBA0754656.1"/>
    </source>
</evidence>
<reference evidence="2 3" key="1">
    <citation type="journal article" date="2019" name="Genome Biol. Evol.">
        <title>Insights into the evolution of the New World diploid cottons (Gossypium, subgenus Houzingenia) based on genome sequencing.</title>
        <authorList>
            <person name="Grover C.E."/>
            <person name="Arick M.A. 2nd"/>
            <person name="Thrash A."/>
            <person name="Conover J.L."/>
            <person name="Sanders W.S."/>
            <person name="Peterson D.G."/>
            <person name="Frelichowski J.E."/>
            <person name="Scheffler J.A."/>
            <person name="Scheffler B.E."/>
            <person name="Wendel J.F."/>
        </authorList>
    </citation>
    <scope>NUCLEOTIDE SEQUENCE [LARGE SCALE GENOMIC DNA]</scope>
    <source>
        <strain evidence="2">5</strain>
        <tissue evidence="2">Leaf</tissue>
    </source>
</reference>
<evidence type="ECO:0008006" key="4">
    <source>
        <dbReference type="Google" id="ProtNLM"/>
    </source>
</evidence>
<evidence type="ECO:0000256" key="1">
    <source>
        <dbReference type="SAM" id="Coils"/>
    </source>
</evidence>
<dbReference type="PANTHER" id="PTHR48200">
    <property type="entry name" value="PROTEIN, PUTATIVE-RELATED"/>
    <property type="match status" value="1"/>
</dbReference>
<dbReference type="Proteomes" id="UP000593579">
    <property type="component" value="Unassembled WGS sequence"/>
</dbReference>
<dbReference type="AlphaFoldDB" id="A0A7J9D1T3"/>
<evidence type="ECO:0000313" key="3">
    <source>
        <dbReference type="Proteomes" id="UP000593579"/>
    </source>
</evidence>
<comment type="caution">
    <text evidence="2">The sequence shown here is derived from an EMBL/GenBank/DDBJ whole genome shotgun (WGS) entry which is preliminary data.</text>
</comment>
<proteinExistence type="predicted"/>
<accession>A0A7J9D1T3</accession>
<protein>
    <recommendedName>
        <fullName evidence="4">Vimentin-like</fullName>
    </recommendedName>
</protein>